<proteinExistence type="predicted"/>
<dbReference type="EMBL" id="JAVDTI010000002">
    <property type="protein sequence ID" value="MDR6804589.1"/>
    <property type="molecule type" value="Genomic_DNA"/>
</dbReference>
<evidence type="ECO:0000313" key="1">
    <source>
        <dbReference type="EMBL" id="MDR6804589.1"/>
    </source>
</evidence>
<accession>A0ABU1QTU0</accession>
<comment type="caution">
    <text evidence="1">The sequence shown here is derived from an EMBL/GenBank/DDBJ whole genome shotgun (WGS) entry which is preliminary data.</text>
</comment>
<reference evidence="1 2" key="1">
    <citation type="submission" date="2023-07" db="EMBL/GenBank/DDBJ databases">
        <title>Sorghum-associated microbial communities from plants grown in Nebraska, USA.</title>
        <authorList>
            <person name="Schachtman D."/>
        </authorList>
    </citation>
    <scope>NUCLEOTIDE SEQUENCE [LARGE SCALE GENOMIC DNA]</scope>
    <source>
        <strain evidence="1 2">BE57</strain>
    </source>
</reference>
<gene>
    <name evidence="1" type="ORF">J2W84_001635</name>
</gene>
<evidence type="ECO:0000313" key="2">
    <source>
        <dbReference type="Proteomes" id="UP001264980"/>
    </source>
</evidence>
<dbReference type="Proteomes" id="UP001264980">
    <property type="component" value="Unassembled WGS sequence"/>
</dbReference>
<protein>
    <submittedName>
        <fullName evidence="1">Uncharacterized protein</fullName>
    </submittedName>
</protein>
<name>A0ABU1QTU0_9BACT</name>
<keyword evidence="2" id="KW-1185">Reference proteome</keyword>
<organism evidence="1 2">
    <name type="scientific">Dyadobacter fermentans</name>
    <dbReference type="NCBI Taxonomy" id="94254"/>
    <lineage>
        <taxon>Bacteria</taxon>
        <taxon>Pseudomonadati</taxon>
        <taxon>Bacteroidota</taxon>
        <taxon>Cytophagia</taxon>
        <taxon>Cytophagales</taxon>
        <taxon>Spirosomataceae</taxon>
        <taxon>Dyadobacter</taxon>
    </lineage>
</organism>
<sequence>MIASLFTCRKSVSLTDMNTLHLKSLPHRQTGGTVETASIDDTGKILAAEIPRPTLPSAGREGRVEVFKCG</sequence>